<dbReference type="InterPro" id="IPR020617">
    <property type="entry name" value="Thiolase_C"/>
</dbReference>
<dbReference type="InterPro" id="IPR020615">
    <property type="entry name" value="Thiolase_acyl_enz_int_AS"/>
</dbReference>
<name>A0A556MYK1_9FLAO</name>
<evidence type="ECO:0000259" key="12">
    <source>
        <dbReference type="Pfam" id="PF02803"/>
    </source>
</evidence>
<evidence type="ECO:0000256" key="1">
    <source>
        <dbReference type="ARBA" id="ARBA00010982"/>
    </source>
</evidence>
<dbReference type="EC" id="2.3.1.9" evidence="3"/>
<feature type="active site" description="Acyl-thioester intermediate" evidence="9">
    <location>
        <position position="89"/>
    </location>
</feature>
<evidence type="ECO:0000256" key="3">
    <source>
        <dbReference type="ARBA" id="ARBA00012705"/>
    </source>
</evidence>
<evidence type="ECO:0000256" key="5">
    <source>
        <dbReference type="ARBA" id="ARBA00022723"/>
    </source>
</evidence>
<evidence type="ECO:0000256" key="9">
    <source>
        <dbReference type="PIRSR" id="PIRSR000429-1"/>
    </source>
</evidence>
<protein>
    <recommendedName>
        <fullName evidence="3">acetyl-CoA C-acetyltransferase</fullName>
        <ecNumber evidence="3">2.3.1.9</ecNumber>
    </recommendedName>
</protein>
<dbReference type="SUPFAM" id="SSF53901">
    <property type="entry name" value="Thiolase-like"/>
    <property type="match status" value="2"/>
</dbReference>
<dbReference type="OrthoDB" id="9764892at2"/>
<reference evidence="13 14" key="1">
    <citation type="submission" date="2019-07" db="EMBL/GenBank/DDBJ databases">
        <authorList>
            <person name="Huq M.A."/>
        </authorList>
    </citation>
    <scope>NUCLEOTIDE SEQUENCE [LARGE SCALE GENOMIC DNA]</scope>
    <source>
        <strain evidence="13 14">MAH-3</strain>
    </source>
</reference>
<dbReference type="InterPro" id="IPR016039">
    <property type="entry name" value="Thiolase-like"/>
</dbReference>
<dbReference type="Pfam" id="PF00108">
    <property type="entry name" value="Thiolase_N"/>
    <property type="match status" value="1"/>
</dbReference>
<feature type="domain" description="Thiolase N-terminal" evidence="11">
    <location>
        <begin position="6"/>
        <end position="261"/>
    </location>
</feature>
<dbReference type="GO" id="GO:0006635">
    <property type="term" value="P:fatty acid beta-oxidation"/>
    <property type="evidence" value="ECO:0007669"/>
    <property type="project" value="TreeGrafter"/>
</dbReference>
<dbReference type="AlphaFoldDB" id="A0A556MYK1"/>
<dbReference type="PANTHER" id="PTHR18919">
    <property type="entry name" value="ACETYL-COA C-ACYLTRANSFERASE"/>
    <property type="match status" value="1"/>
</dbReference>
<evidence type="ECO:0000259" key="11">
    <source>
        <dbReference type="Pfam" id="PF00108"/>
    </source>
</evidence>
<feature type="active site" description="Proton acceptor" evidence="9">
    <location>
        <position position="378"/>
    </location>
</feature>
<evidence type="ECO:0000256" key="8">
    <source>
        <dbReference type="ARBA" id="ARBA00023315"/>
    </source>
</evidence>
<dbReference type="FunFam" id="3.40.47.10:FF:000007">
    <property type="entry name" value="acetyl-CoA acetyltransferase, mitochondrial"/>
    <property type="match status" value="1"/>
</dbReference>
<dbReference type="NCBIfam" id="TIGR01930">
    <property type="entry name" value="AcCoA-C-Actrans"/>
    <property type="match status" value="1"/>
</dbReference>
<keyword evidence="5" id="KW-0479">Metal-binding</keyword>
<comment type="caution">
    <text evidence="13">The sequence shown here is derived from an EMBL/GenBank/DDBJ whole genome shotgun (WGS) entry which is preliminary data.</text>
</comment>
<feature type="domain" description="Thiolase C-terminal" evidence="12">
    <location>
        <begin position="269"/>
        <end position="390"/>
    </location>
</feature>
<dbReference type="PROSITE" id="PS00098">
    <property type="entry name" value="THIOLASE_1"/>
    <property type="match status" value="1"/>
</dbReference>
<evidence type="ECO:0000256" key="6">
    <source>
        <dbReference type="ARBA" id="ARBA00022946"/>
    </source>
</evidence>
<dbReference type="PROSITE" id="PS00099">
    <property type="entry name" value="THIOLASE_3"/>
    <property type="match status" value="1"/>
</dbReference>
<comment type="similarity">
    <text evidence="1 10">Belongs to the thiolase-like superfamily. Thiolase family.</text>
</comment>
<evidence type="ECO:0000256" key="2">
    <source>
        <dbReference type="ARBA" id="ARBA00011881"/>
    </source>
</evidence>
<evidence type="ECO:0000313" key="14">
    <source>
        <dbReference type="Proteomes" id="UP000316008"/>
    </source>
</evidence>
<keyword evidence="4 10" id="KW-0808">Transferase</keyword>
<dbReference type="Gene3D" id="3.40.47.10">
    <property type="match status" value="2"/>
</dbReference>
<dbReference type="Proteomes" id="UP000316008">
    <property type="component" value="Unassembled WGS sequence"/>
</dbReference>
<dbReference type="EMBL" id="VLPL01000004">
    <property type="protein sequence ID" value="TSJ44908.1"/>
    <property type="molecule type" value="Genomic_DNA"/>
</dbReference>
<dbReference type="CDD" id="cd00751">
    <property type="entry name" value="thiolase"/>
    <property type="match status" value="1"/>
</dbReference>
<dbReference type="InterPro" id="IPR002155">
    <property type="entry name" value="Thiolase"/>
</dbReference>
<dbReference type="InterPro" id="IPR020610">
    <property type="entry name" value="Thiolase_AS"/>
</dbReference>
<dbReference type="GO" id="GO:0003985">
    <property type="term" value="F:acetyl-CoA C-acetyltransferase activity"/>
    <property type="evidence" value="ECO:0007669"/>
    <property type="project" value="UniProtKB-EC"/>
</dbReference>
<comment type="subunit">
    <text evidence="2">Homotetramer.</text>
</comment>
<evidence type="ECO:0000256" key="4">
    <source>
        <dbReference type="ARBA" id="ARBA00022679"/>
    </source>
</evidence>
<keyword evidence="8 10" id="KW-0012">Acyltransferase</keyword>
<evidence type="ECO:0000256" key="10">
    <source>
        <dbReference type="RuleBase" id="RU003557"/>
    </source>
</evidence>
<organism evidence="13 14">
    <name type="scientific">Fluviicola chungangensis</name>
    <dbReference type="NCBI Taxonomy" id="2597671"/>
    <lineage>
        <taxon>Bacteria</taxon>
        <taxon>Pseudomonadati</taxon>
        <taxon>Bacteroidota</taxon>
        <taxon>Flavobacteriia</taxon>
        <taxon>Flavobacteriales</taxon>
        <taxon>Crocinitomicaceae</taxon>
        <taxon>Fluviicola</taxon>
    </lineage>
</organism>
<gene>
    <name evidence="13" type="ORF">FO442_09940</name>
</gene>
<dbReference type="InterPro" id="IPR020613">
    <property type="entry name" value="Thiolase_CS"/>
</dbReference>
<dbReference type="GO" id="GO:0046872">
    <property type="term" value="F:metal ion binding"/>
    <property type="evidence" value="ECO:0007669"/>
    <property type="project" value="UniProtKB-KW"/>
</dbReference>
<sequence>MKNNAYILAATRTGTGGFMGTLSSFSAPQLAAEVIKDALLKAGIKANDVDEVILGNVLSANIGQAPARQAARAAGIPDEVDATTINKICSSGIKSVSYAVQSILLGDSDVVIAGGMESMSNAPYYIENHREGHKTGHQQIIDGMLKDGLWDPYHNFHMGSAAELANTKYGISREEQDDYTLKSFSKAKKAHDSGSFKDEITPITVKTKTGDLVYGTDEDIEKLNPEKVSLLKPIFEPDGSITAANASNLNDGAAILIIVSEKFLQENNLKPLAKIVAFSDAAQAPEWFTTSPSIAIEKTLRKAGVGIGEIDYFEMNEAYANVPIINARLTGVDLEKVNIKGGAVALGHPLGASGARILVTLTHILQQQKAKYGMAAICNGGGGATAMLIENVQTRK</sequence>
<keyword evidence="6" id="KW-0809">Transit peptide</keyword>
<dbReference type="Pfam" id="PF02803">
    <property type="entry name" value="Thiolase_C"/>
    <property type="match status" value="1"/>
</dbReference>
<feature type="active site" description="Proton acceptor" evidence="9">
    <location>
        <position position="348"/>
    </location>
</feature>
<dbReference type="PROSITE" id="PS00737">
    <property type="entry name" value="THIOLASE_2"/>
    <property type="match status" value="1"/>
</dbReference>
<accession>A0A556MYK1</accession>
<evidence type="ECO:0000256" key="7">
    <source>
        <dbReference type="ARBA" id="ARBA00022958"/>
    </source>
</evidence>
<keyword evidence="14" id="KW-1185">Reference proteome</keyword>
<proteinExistence type="inferred from homology"/>
<dbReference type="InterPro" id="IPR020616">
    <property type="entry name" value="Thiolase_N"/>
</dbReference>
<evidence type="ECO:0000313" key="13">
    <source>
        <dbReference type="EMBL" id="TSJ44908.1"/>
    </source>
</evidence>
<keyword evidence="7" id="KW-0630">Potassium</keyword>
<dbReference type="PIRSF" id="PIRSF000429">
    <property type="entry name" value="Ac-CoA_Ac_transf"/>
    <property type="match status" value="1"/>
</dbReference>
<dbReference type="RefSeq" id="WP_144333022.1">
    <property type="nucleotide sequence ID" value="NZ_VLPL01000004.1"/>
</dbReference>
<dbReference type="PANTHER" id="PTHR18919:SF156">
    <property type="entry name" value="ACETYL-COA ACETYLTRANSFERASE, MITOCHONDRIAL"/>
    <property type="match status" value="1"/>
</dbReference>